<evidence type="ECO:0000313" key="4">
    <source>
        <dbReference type="EMBL" id="RYP84142.1"/>
    </source>
</evidence>
<proteinExistence type="predicted"/>
<dbReference type="Pfam" id="PF13539">
    <property type="entry name" value="Peptidase_M15_4"/>
    <property type="match status" value="1"/>
</dbReference>
<dbReference type="AlphaFoldDB" id="A0A4Q4Z8L1"/>
<reference evidence="4 5" key="1">
    <citation type="submission" date="2019-01" db="EMBL/GenBank/DDBJ databases">
        <title>Nocardioides guangzhouensis sp. nov., an actinobacterium isolated from soil.</title>
        <authorList>
            <person name="Fu Y."/>
            <person name="Cai Y."/>
            <person name="Lin Z."/>
            <person name="Chen P."/>
        </authorList>
    </citation>
    <scope>NUCLEOTIDE SEQUENCE [LARGE SCALE GENOMIC DNA]</scope>
    <source>
        <strain evidence="4 5">130</strain>
    </source>
</reference>
<dbReference type="OrthoDB" id="9799970at2"/>
<protein>
    <recommendedName>
        <fullName evidence="3">Peptidase M15C domain-containing protein</fullName>
    </recommendedName>
</protein>
<keyword evidence="5" id="KW-1185">Reference proteome</keyword>
<feature type="chain" id="PRO_5020188595" description="Peptidase M15C domain-containing protein" evidence="2">
    <location>
        <begin position="28"/>
        <end position="473"/>
    </location>
</feature>
<feature type="domain" description="Peptidase M15C" evidence="3">
    <location>
        <begin position="376"/>
        <end position="449"/>
    </location>
</feature>
<organism evidence="4 5">
    <name type="scientific">Nocardioides guangzhouensis</name>
    <dbReference type="NCBI Taxonomy" id="2497878"/>
    <lineage>
        <taxon>Bacteria</taxon>
        <taxon>Bacillati</taxon>
        <taxon>Actinomycetota</taxon>
        <taxon>Actinomycetes</taxon>
        <taxon>Propionibacteriales</taxon>
        <taxon>Nocardioidaceae</taxon>
        <taxon>Nocardioides</taxon>
    </lineage>
</organism>
<dbReference type="Gene3D" id="3.30.1380.10">
    <property type="match status" value="1"/>
</dbReference>
<dbReference type="SUPFAM" id="SSF55166">
    <property type="entry name" value="Hedgehog/DD-peptidase"/>
    <property type="match status" value="1"/>
</dbReference>
<evidence type="ECO:0000259" key="3">
    <source>
        <dbReference type="Pfam" id="PF13539"/>
    </source>
</evidence>
<gene>
    <name evidence="4" type="ORF">EKO23_16870</name>
</gene>
<dbReference type="Proteomes" id="UP000295198">
    <property type="component" value="Unassembled WGS sequence"/>
</dbReference>
<feature type="signal peptide" evidence="2">
    <location>
        <begin position="1"/>
        <end position="27"/>
    </location>
</feature>
<keyword evidence="2" id="KW-0732">Signal</keyword>
<dbReference type="InterPro" id="IPR009045">
    <property type="entry name" value="Zn_M74/Hedgehog-like"/>
</dbReference>
<sequence length="473" mass="51347">MIRPLQAFLAAVVVAVLAPLLTQPSSAQPAAPALVGDTPTTTTITGTSTHASSTTTLSVTLRDANAGLDAQPVLVERRVDDVWQTVATVLTGAEGTATTTATMSRLAANNVFRATYAGDPTYAGSASGPVRVPLVRRASTITLSGPHQVVDETSVILRVSWRTGNDQPVGGPVVLYRRTGDRWAKSRTTRTGSDGRVSITLKPRSDSRWKVRGTTLDWVKGDDSPGFFIDNLPPGIPVTLPKAAPRPKITLPKQPHATGSGPNPAITAIPNGVWNQMTGITWHRGCPVGRAGLRLLRINYWDYQGYRRRGEIVIASGAASRVSAAFSEMYRAKLPIRAMYRVDRFGWSSRVRGGNDYRSMAAGNTSGFNCRDVVGRPGVRSPHSYGRSIDVNTWENPYRSRQGTVPNTWWMSHSHKRVAWRSRQHAVVRLMARHGLRWTYGNGDTQHFDVTSGSNGRVVMAPGCTLPTFIACD</sequence>
<evidence type="ECO:0000256" key="2">
    <source>
        <dbReference type="SAM" id="SignalP"/>
    </source>
</evidence>
<name>A0A4Q4Z8L1_9ACTN</name>
<evidence type="ECO:0000256" key="1">
    <source>
        <dbReference type="SAM" id="MobiDB-lite"/>
    </source>
</evidence>
<feature type="region of interest" description="Disordered" evidence="1">
    <location>
        <begin position="27"/>
        <end position="50"/>
    </location>
</feature>
<evidence type="ECO:0000313" key="5">
    <source>
        <dbReference type="Proteomes" id="UP000295198"/>
    </source>
</evidence>
<dbReference type="GO" id="GO:0008233">
    <property type="term" value="F:peptidase activity"/>
    <property type="evidence" value="ECO:0007669"/>
    <property type="project" value="InterPro"/>
</dbReference>
<dbReference type="EMBL" id="SDKM01000026">
    <property type="protein sequence ID" value="RYP84142.1"/>
    <property type="molecule type" value="Genomic_DNA"/>
</dbReference>
<comment type="caution">
    <text evidence="4">The sequence shown here is derived from an EMBL/GenBank/DDBJ whole genome shotgun (WGS) entry which is preliminary data.</text>
</comment>
<dbReference type="RefSeq" id="WP_134719292.1">
    <property type="nucleotide sequence ID" value="NZ_SDKM01000026.1"/>
</dbReference>
<dbReference type="InterPro" id="IPR039561">
    <property type="entry name" value="Peptidase_M15C"/>
</dbReference>
<accession>A0A4Q4Z8L1</accession>